<dbReference type="Proteomes" id="UP000275613">
    <property type="component" value="Unassembled WGS sequence"/>
</dbReference>
<accession>A0A3M3X9I8</accession>
<name>A0A3M3X9I8_PSEA0</name>
<reference evidence="1 2" key="1">
    <citation type="submission" date="2018-08" db="EMBL/GenBank/DDBJ databases">
        <title>Recombination of ecologically and evolutionarily significant loci maintains genetic cohesion in the Pseudomonas syringae species complex.</title>
        <authorList>
            <person name="Dillon M."/>
            <person name="Thakur S."/>
            <person name="Almeida R.N.D."/>
            <person name="Weir B.S."/>
            <person name="Guttman D.S."/>
        </authorList>
    </citation>
    <scope>NUCLEOTIDE SEQUENCE [LARGE SCALE GENOMIC DNA]</scope>
    <source>
        <strain evidence="1 2">ICMP 4316</strain>
    </source>
</reference>
<comment type="caution">
    <text evidence="1">The sequence shown here is derived from an EMBL/GenBank/DDBJ whole genome shotgun (WGS) entry which is preliminary data.</text>
</comment>
<gene>
    <name evidence="1" type="ORF">ALQ39_200080</name>
</gene>
<evidence type="ECO:0000313" key="2">
    <source>
        <dbReference type="Proteomes" id="UP000275613"/>
    </source>
</evidence>
<evidence type="ECO:0000313" key="1">
    <source>
        <dbReference type="EMBL" id="RMO66154.1"/>
    </source>
</evidence>
<organism evidence="1 2">
    <name type="scientific">Pseudomonas amygdali pv. eriobotryae</name>
    <dbReference type="NCBI Taxonomy" id="129137"/>
    <lineage>
        <taxon>Bacteria</taxon>
        <taxon>Pseudomonadati</taxon>
        <taxon>Pseudomonadota</taxon>
        <taxon>Gammaproteobacteria</taxon>
        <taxon>Pseudomonadales</taxon>
        <taxon>Pseudomonadaceae</taxon>
        <taxon>Pseudomonas</taxon>
        <taxon>Pseudomonas amygdali</taxon>
    </lineage>
</organism>
<protein>
    <submittedName>
        <fullName evidence="1">Uncharacterized protein</fullName>
    </submittedName>
</protein>
<sequence>MRIGVLAIDQAISIVEDTATRDDCQCVVGSNGAAVAVIQLPGCVEGHQALADQLPGLVVDRHAAPQQQVTAAGQLAAGVGQAAQQVECHIGLAAQVTGAVVEAAAFEAETLLGRQVTGRVVQGIGFDGQPCTTVNQAVLAVIQQAGDGQGLAGSAGEDAAAVVEAVSGYAQCVLADQRTVAAVEQFTGQGCNKVAVAAGQGAIGTVIESIAGNVQALPAGYQTVLVEQVGRVDCQHVAADQLAATVVEGAAIEPETLCAGDLARLVIQVANAVKGQRTVCRNQAAEVVEVVALHVDGQPGVAHHASAIERQCIEDQGHVARGRHFAAVAGIQAARRQVQGAGAVDQAFGGVVDRCGVEDQAGATQHLAILVIEAGRAHLERLSSVDQAFVTVGEQTGNRQVQVVAAGQRTACVIEGIGGGVDTGCGDHAFDVGQRTGDAQGQQLVAEQFAAAVIQLLSVDGERLSAGYFAVLVQNLVDVFQQQCARRVDQTALVVQLAVVQVQAQGGVAEQATALLTQAADTGGQCLAAADAAAIAVGQLCARQVQTITAADATVMAVVEIPGLEGQQAFAADVAFLAVIKTGTFQVQRTIGQQLAALVADCSGAVEGQFSSAGDAACGVGQAGGLQRQDVFVTDQALSVIERCRQVDTESLEGAERTTGVVQRAAHQRQTGFTGEQTIATVSGLRNVQRQGFLCQHLTAVAVVQLLAGQGNHVLTGQFTAAVIDVGDIDIEGLGCADETVLTVVQRVAAQGQCALSKHLTAQLPKAADLCVEVLLAGDLAETAVCCRGTQRHIAVANQRALDVGQGGIDRQVQSCAAADQAFGVVQAVAASVQRGGGNRTFDVAQRLVHDQRQGLAAEQFAATVIEAVDVQSEGLCTGNFAVLIRHAVEILQQQHARGVDQTALVVQLAVVQVEAQRGVAEQLTTLLIEAGHAGRQCQRTGNTSGALVDDLACRQSQGIAAGQATALAVVERAGGDLRGALASQFARLTVVQADAGQCQRCVGGDRTRLVVQSPSGGDAQGIGTGEAARSVLQGSSADRHGRLTAEQAARVVQRARKADVQVLLARQRAACVIQACTVETQGVTEQQAFIKIDHARHGQPKCSTCQNLAAVAVVERLTNDVHTDLAGQFTGLVVDVGHIDFQRFCGAHQAACLVVEGFAGQGQIALRNQFATLLGQIGDVGDHVSLTGDTTAAVESAVDLQLHQASGVEQTVLVVQTRADQFKTGIAVDQAFLRGAQTRLAIVEGIDEQLQAFLGANRTATVIDAVAMHDQQVLRGNTATTVIQRLARQVHQALGLQAATRAIVQCAGQFQSQLAICDQCTGLAVVQTRGTDVDTLPCAQRSGLIVDGFSDHQFQEPVSHDLASGVIEAQRIQGRVTGAGQLAAAARQLASDVYQQVGIAAQAATVVIQLIGRQIDTVARHQTAQVGQQLINTHNERFVAEHRAAGIVQRRRSQGEAVGAGNFTAAVADCIEIFQQQLARRGNQTAVVVQHAIAQIETDVTVAVQTAVVGLVQAGDHGGQGHGAGNTTGVAVVDQPCIELEGSGTGQAAALLVVKSTGDELHALAGDTTVLAVVQAGAGQRQGCIT</sequence>
<dbReference type="EMBL" id="RBPV01000028">
    <property type="protein sequence ID" value="RMO66154.1"/>
    <property type="molecule type" value="Genomic_DNA"/>
</dbReference>
<proteinExistence type="predicted"/>